<dbReference type="InterPro" id="IPR010368">
    <property type="entry name" value="Com_YlbF"/>
</dbReference>
<proteinExistence type="predicted"/>
<evidence type="ECO:0000313" key="2">
    <source>
        <dbReference type="Proteomes" id="UP000198902"/>
    </source>
</evidence>
<dbReference type="GeneID" id="300251746"/>
<dbReference type="RefSeq" id="WP_004041523.1">
    <property type="nucleotide sequence ID" value="NZ_CABLRR010000002.1"/>
</dbReference>
<dbReference type="SUPFAM" id="SSF158622">
    <property type="entry name" value="YheA/YmcA-like"/>
    <property type="match status" value="1"/>
</dbReference>
<gene>
    <name evidence="1" type="ORF">BN996_01341</name>
</gene>
<accession>A0A0D6JQM2</accession>
<evidence type="ECO:0008006" key="3">
    <source>
        <dbReference type="Google" id="ProtNLM"/>
    </source>
</evidence>
<organism evidence="1 2">
    <name type="scientific">Haloferax massiliensis</name>
    <dbReference type="NCBI Taxonomy" id="1476858"/>
    <lineage>
        <taxon>Archaea</taxon>
        <taxon>Methanobacteriati</taxon>
        <taxon>Methanobacteriota</taxon>
        <taxon>Stenosarchaea group</taxon>
        <taxon>Halobacteria</taxon>
        <taxon>Halobacteriales</taxon>
        <taxon>Haloferacaceae</taxon>
        <taxon>Haloferax</taxon>
    </lineage>
</organism>
<protein>
    <recommendedName>
        <fullName evidence="3">YlbF family regulator</fullName>
    </recommendedName>
</protein>
<sequence>MSTQTTRLEELGRELGEAIADHPKYEAYEEAKAAVEADDDVQELITEFNQLREEFNVSRQMGEATQEGLRKVQAAQEELHSEPVMEEYLLAQAELVGELEKINEAISEPLAVDFGGEAGGCCND</sequence>
<reference evidence="2" key="1">
    <citation type="submission" date="2015-03" db="EMBL/GenBank/DDBJ databases">
        <authorList>
            <person name="Urmite Genomes"/>
        </authorList>
    </citation>
    <scope>NUCLEOTIDE SEQUENCE [LARGE SCALE GENOMIC DNA]</scope>
    <source>
        <strain evidence="2">Arc-Hr</strain>
    </source>
</reference>
<dbReference type="Pfam" id="PF06133">
    <property type="entry name" value="Com_YlbF"/>
    <property type="match status" value="1"/>
</dbReference>
<dbReference type="OrthoDB" id="211540at2157"/>
<evidence type="ECO:0000313" key="1">
    <source>
        <dbReference type="EMBL" id="CQR49865.1"/>
    </source>
</evidence>
<keyword evidence="2" id="KW-1185">Reference proteome</keyword>
<dbReference type="InterPro" id="IPR023378">
    <property type="entry name" value="YheA/YmcA-like_dom_sf"/>
</dbReference>
<dbReference type="Gene3D" id="1.20.1500.10">
    <property type="entry name" value="YheA/YmcA-like"/>
    <property type="match status" value="1"/>
</dbReference>
<dbReference type="EMBL" id="CSTE01000002">
    <property type="protein sequence ID" value="CQR49865.1"/>
    <property type="molecule type" value="Genomic_DNA"/>
</dbReference>
<dbReference type="Proteomes" id="UP000198902">
    <property type="component" value="Unassembled WGS sequence"/>
</dbReference>
<dbReference type="AlphaFoldDB" id="A0A0D6JQM2"/>
<name>A0A0D6JQM2_9EURY</name>